<organism evidence="3">
    <name type="scientific">marine metagenome</name>
    <dbReference type="NCBI Taxonomy" id="408172"/>
    <lineage>
        <taxon>unclassified sequences</taxon>
        <taxon>metagenomes</taxon>
        <taxon>ecological metagenomes</taxon>
    </lineage>
</organism>
<dbReference type="SMART" id="SM00631">
    <property type="entry name" value="Zn_pept"/>
    <property type="match status" value="1"/>
</dbReference>
<feature type="non-terminal residue" evidence="3">
    <location>
        <position position="215"/>
    </location>
</feature>
<evidence type="ECO:0000256" key="1">
    <source>
        <dbReference type="ARBA" id="ARBA00005988"/>
    </source>
</evidence>
<name>A0A382SSK7_9ZZZZ</name>
<gene>
    <name evidence="3" type="ORF">METZ01_LOCUS365309</name>
</gene>
<reference evidence="3" key="1">
    <citation type="submission" date="2018-05" db="EMBL/GenBank/DDBJ databases">
        <authorList>
            <person name="Lanie J.A."/>
            <person name="Ng W.-L."/>
            <person name="Kazmierczak K.M."/>
            <person name="Andrzejewski T.M."/>
            <person name="Davidsen T.M."/>
            <person name="Wayne K.J."/>
            <person name="Tettelin H."/>
            <person name="Glass J.I."/>
            <person name="Rusch D."/>
            <person name="Podicherti R."/>
            <person name="Tsui H.-C.T."/>
            <person name="Winkler M.E."/>
        </authorList>
    </citation>
    <scope>NUCLEOTIDE SEQUENCE</scope>
</reference>
<dbReference type="InterPro" id="IPR000834">
    <property type="entry name" value="Peptidase_M14"/>
</dbReference>
<feature type="domain" description="Peptidase M14" evidence="2">
    <location>
        <begin position="99"/>
        <end position="215"/>
    </location>
</feature>
<dbReference type="GO" id="GO:0005615">
    <property type="term" value="C:extracellular space"/>
    <property type="evidence" value="ECO:0007669"/>
    <property type="project" value="TreeGrafter"/>
</dbReference>
<dbReference type="GO" id="GO:0016485">
    <property type="term" value="P:protein processing"/>
    <property type="evidence" value="ECO:0007669"/>
    <property type="project" value="TreeGrafter"/>
</dbReference>
<dbReference type="PANTHER" id="PTHR11532">
    <property type="entry name" value="PROTEASE M14 CARBOXYPEPTIDASE"/>
    <property type="match status" value="1"/>
</dbReference>
<dbReference type="GO" id="GO:0004181">
    <property type="term" value="F:metallocarboxypeptidase activity"/>
    <property type="evidence" value="ECO:0007669"/>
    <property type="project" value="InterPro"/>
</dbReference>
<dbReference type="EMBL" id="UINC01131010">
    <property type="protein sequence ID" value="SVD12455.1"/>
    <property type="molecule type" value="Genomic_DNA"/>
</dbReference>
<dbReference type="GO" id="GO:0008270">
    <property type="term" value="F:zinc ion binding"/>
    <property type="evidence" value="ECO:0007669"/>
    <property type="project" value="InterPro"/>
</dbReference>
<accession>A0A382SSK7</accession>
<dbReference type="SUPFAM" id="SSF53187">
    <property type="entry name" value="Zn-dependent exopeptidases"/>
    <property type="match status" value="1"/>
</dbReference>
<evidence type="ECO:0000313" key="3">
    <source>
        <dbReference type="EMBL" id="SVD12455.1"/>
    </source>
</evidence>
<protein>
    <recommendedName>
        <fullName evidence="2">Peptidase M14 domain-containing protein</fullName>
    </recommendedName>
</protein>
<dbReference type="GO" id="GO:0006518">
    <property type="term" value="P:peptide metabolic process"/>
    <property type="evidence" value="ECO:0007669"/>
    <property type="project" value="TreeGrafter"/>
</dbReference>
<dbReference type="Pfam" id="PF00246">
    <property type="entry name" value="Peptidase_M14"/>
    <property type="match status" value="1"/>
</dbReference>
<proteinExistence type="inferred from homology"/>
<sequence length="215" mass="25095">MKQILFIIFLLFTVIFAYVEKRMVEITFNELTELQQLVDIGIDLDHHRTHSEVHAFVTDEEFQRISQMHFGIREIPNQAKLYFEELRRNTSNSRNPMEDYHNYNELTTFLQDIAANYSEITNLESIGQSVQGRELWVMEISDNPGINEIEPEFKYVANMHGDETVGRELSLYLIQWLVEGYGSDPRATDIINNTDVFIMPSMNPDGFENGSRYNA</sequence>
<evidence type="ECO:0000259" key="2">
    <source>
        <dbReference type="PROSITE" id="PS52035"/>
    </source>
</evidence>
<dbReference type="AlphaFoldDB" id="A0A382SSK7"/>
<dbReference type="InterPro" id="IPR050753">
    <property type="entry name" value="Peptidase_M14_domain"/>
</dbReference>
<dbReference type="PROSITE" id="PS52035">
    <property type="entry name" value="PEPTIDASE_M14"/>
    <property type="match status" value="1"/>
</dbReference>
<dbReference type="PRINTS" id="PR00765">
    <property type="entry name" value="CRBOXYPTASEA"/>
</dbReference>
<dbReference type="PROSITE" id="PS00132">
    <property type="entry name" value="CARBOXYPEPT_ZN_1"/>
    <property type="match status" value="1"/>
</dbReference>
<comment type="similarity">
    <text evidence="1">Belongs to the peptidase M14 family.</text>
</comment>
<dbReference type="PANTHER" id="PTHR11532:SF57">
    <property type="entry name" value="CARBOXYPEPTIDASE D, B"/>
    <property type="match status" value="1"/>
</dbReference>
<dbReference type="InterPro" id="IPR057246">
    <property type="entry name" value="CARBOXYPEPT_ZN_1"/>
</dbReference>
<dbReference type="Gene3D" id="3.40.630.10">
    <property type="entry name" value="Zn peptidases"/>
    <property type="match status" value="1"/>
</dbReference>